<feature type="compositionally biased region" description="Low complexity" evidence="1">
    <location>
        <begin position="476"/>
        <end position="504"/>
    </location>
</feature>
<feature type="compositionally biased region" description="Acidic residues" evidence="1">
    <location>
        <begin position="84"/>
        <end position="93"/>
    </location>
</feature>
<protein>
    <recommendedName>
        <fullName evidence="4">Protein byr4</fullName>
    </recommendedName>
</protein>
<gene>
    <name evidence="2" type="ORF">BDV98DRAFT_559969</name>
</gene>
<dbReference type="GO" id="GO:1990334">
    <property type="term" value="C:Bfa1-Bub2 complex"/>
    <property type="evidence" value="ECO:0007669"/>
    <property type="project" value="InterPro"/>
</dbReference>
<accession>A0A5C3QXP8</accession>
<dbReference type="GO" id="GO:0001100">
    <property type="term" value="P:negative regulation of exit from mitosis"/>
    <property type="evidence" value="ECO:0007669"/>
    <property type="project" value="InterPro"/>
</dbReference>
<feature type="region of interest" description="Disordered" evidence="1">
    <location>
        <begin position="788"/>
        <end position="818"/>
    </location>
</feature>
<organism evidence="2 3">
    <name type="scientific">Pterulicium gracile</name>
    <dbReference type="NCBI Taxonomy" id="1884261"/>
    <lineage>
        <taxon>Eukaryota</taxon>
        <taxon>Fungi</taxon>
        <taxon>Dikarya</taxon>
        <taxon>Basidiomycota</taxon>
        <taxon>Agaricomycotina</taxon>
        <taxon>Agaricomycetes</taxon>
        <taxon>Agaricomycetidae</taxon>
        <taxon>Agaricales</taxon>
        <taxon>Pleurotineae</taxon>
        <taxon>Pterulaceae</taxon>
        <taxon>Pterulicium</taxon>
    </lineage>
</organism>
<dbReference type="STRING" id="1884261.A0A5C3QXP8"/>
<feature type="compositionally biased region" description="Basic and acidic residues" evidence="1">
    <location>
        <begin position="23"/>
        <end position="34"/>
    </location>
</feature>
<sequence length="882" mass="94468">MPTIPAPSSLPREEWPDADFDLPEGHSIHDAVGKEDEEEDWDLDMDIGKTGGARAQAVFAGMAARRLSNASHSAIAIIRPPLYFEDDEDDDEGVSTIKVSVLPKPPAPPAQSSSPDFFDDDLESAFSLPSDLTQLSLRPLSLSHRSSKNSLEWGDKDHTSSSQSSDAYSSLGFAEASPSSNSTSSISLPESGTDDDDDFDDLEGLVIPSGLFETDKGGRQLNKILEMKKKTPVVESVSKVASPEDDFEMGLVFDDDVDLSPSRLLNNVQHSKIRSSTRSYSMPTKPSSTLRPPSRKASDRAKSPTHPPTSSKSQFSKLRLSPSPPLKPVRSQTFQSFGGSTSPTPKPLSSAPASSATSSFLASKPGSLRGQKSTSVLSGSSPPPTFSRKLTRKASLSSLMGSSPQPPQPSGSGSGSGSSKLPRYEEPTAASKAKAHRTSSTRVQDYKVPPTRPTTPSSNPTALRLTMPTLSRNKSRPSLSSVFSGPSSAASAAPSPVVGRNSPITIPPRPSSTSSSRASTRTPSNPPPPAPKVLRRPKRQRTYGDGTELDEIDDLPTDRDKEVKYRVQPKGYGNRIPGGSYPSKLPESNKGTIRRKRREPSGSTDPTALGTSTNTLKLSGRFEFPSQSAAAAEALPKKRKSTLSSPNASISGMKRKPTLIRNLGGSAAPKVVGDMKWNPQTLRWEGNDHILRDFDATVGTSTRPALITHLTGSSIGSPVGSFASGARIVGNMIFDPTRMCWISTLPPDEEEPDVFANLADDEEEESSWEGKGGTIRANVQALGAAVTSGAESSSSLSTNEAPSPARSHTRTISECGSDRGSRASVVYDVDEHFVAKCYAAEERHEAEIKGWRTALSKRSRDPFSEPDRSFLHDIRALATRKY</sequence>
<dbReference type="GO" id="GO:0005096">
    <property type="term" value="F:GTPase activator activity"/>
    <property type="evidence" value="ECO:0007669"/>
    <property type="project" value="InterPro"/>
</dbReference>
<feature type="region of interest" description="Disordered" evidence="1">
    <location>
        <begin position="1"/>
        <end position="47"/>
    </location>
</feature>
<feature type="compositionally biased region" description="Acidic residues" evidence="1">
    <location>
        <begin position="192"/>
        <end position="203"/>
    </location>
</feature>
<dbReference type="PANTHER" id="PTHR35140">
    <property type="entry name" value="MITOTIC CHECK POINT PROTEIN BFA1"/>
    <property type="match status" value="1"/>
</dbReference>
<feature type="compositionally biased region" description="Low complexity" evidence="1">
    <location>
        <begin position="340"/>
        <end position="365"/>
    </location>
</feature>
<feature type="compositionally biased region" description="Low complexity" evidence="1">
    <location>
        <begin position="177"/>
        <end position="191"/>
    </location>
</feature>
<evidence type="ECO:0008006" key="4">
    <source>
        <dbReference type="Google" id="ProtNLM"/>
    </source>
</evidence>
<dbReference type="AlphaFoldDB" id="A0A5C3QXP8"/>
<feature type="compositionally biased region" description="Low complexity" evidence="1">
    <location>
        <begin position="308"/>
        <end position="321"/>
    </location>
</feature>
<dbReference type="GO" id="GO:0044732">
    <property type="term" value="C:mitotic spindle pole body"/>
    <property type="evidence" value="ECO:0007669"/>
    <property type="project" value="TreeGrafter"/>
</dbReference>
<feature type="compositionally biased region" description="Low complexity" evidence="1">
    <location>
        <begin position="160"/>
        <end position="170"/>
    </location>
</feature>
<feature type="compositionally biased region" description="Polar residues" evidence="1">
    <location>
        <begin position="263"/>
        <end position="291"/>
    </location>
</feature>
<dbReference type="EMBL" id="ML178815">
    <property type="protein sequence ID" value="TFL06783.1"/>
    <property type="molecule type" value="Genomic_DNA"/>
</dbReference>
<feature type="compositionally biased region" description="Low complexity" evidence="1">
    <location>
        <begin position="511"/>
        <end position="523"/>
    </location>
</feature>
<proteinExistence type="predicted"/>
<feature type="compositionally biased region" description="Acidic residues" evidence="1">
    <location>
        <begin position="35"/>
        <end position="45"/>
    </location>
</feature>
<feature type="region of interest" description="Disordered" evidence="1">
    <location>
        <begin position="258"/>
        <end position="657"/>
    </location>
</feature>
<evidence type="ECO:0000313" key="2">
    <source>
        <dbReference type="EMBL" id="TFL06783.1"/>
    </source>
</evidence>
<feature type="compositionally biased region" description="Basic and acidic residues" evidence="1">
    <location>
        <begin position="556"/>
        <end position="565"/>
    </location>
</feature>
<name>A0A5C3QXP8_9AGAR</name>
<dbReference type="Proteomes" id="UP000305067">
    <property type="component" value="Unassembled WGS sequence"/>
</dbReference>
<keyword evidence="3" id="KW-1185">Reference proteome</keyword>
<dbReference type="InterPro" id="IPR034586">
    <property type="entry name" value="Bfa1/Byr4"/>
</dbReference>
<feature type="compositionally biased region" description="Low complexity" evidence="1">
    <location>
        <begin position="788"/>
        <end position="804"/>
    </location>
</feature>
<feature type="compositionally biased region" description="Polar residues" evidence="1">
    <location>
        <begin position="370"/>
        <end position="380"/>
    </location>
</feature>
<dbReference type="PANTHER" id="PTHR35140:SF1">
    <property type="entry name" value="MITOTIC CHECK POINT PROTEIN BFA1"/>
    <property type="match status" value="1"/>
</dbReference>
<evidence type="ECO:0000313" key="3">
    <source>
        <dbReference type="Proteomes" id="UP000305067"/>
    </source>
</evidence>
<evidence type="ECO:0000256" key="1">
    <source>
        <dbReference type="SAM" id="MobiDB-lite"/>
    </source>
</evidence>
<feature type="region of interest" description="Disordered" evidence="1">
    <location>
        <begin position="229"/>
        <end position="248"/>
    </location>
</feature>
<dbReference type="OrthoDB" id="19159at2759"/>
<feature type="compositionally biased region" description="Polar residues" evidence="1">
    <location>
        <begin position="601"/>
        <end position="617"/>
    </location>
</feature>
<reference evidence="2 3" key="1">
    <citation type="journal article" date="2019" name="Nat. Ecol. Evol.">
        <title>Megaphylogeny resolves global patterns of mushroom evolution.</title>
        <authorList>
            <person name="Varga T."/>
            <person name="Krizsan K."/>
            <person name="Foldi C."/>
            <person name="Dima B."/>
            <person name="Sanchez-Garcia M."/>
            <person name="Sanchez-Ramirez S."/>
            <person name="Szollosi G.J."/>
            <person name="Szarkandi J.G."/>
            <person name="Papp V."/>
            <person name="Albert L."/>
            <person name="Andreopoulos W."/>
            <person name="Angelini C."/>
            <person name="Antonin V."/>
            <person name="Barry K.W."/>
            <person name="Bougher N.L."/>
            <person name="Buchanan P."/>
            <person name="Buyck B."/>
            <person name="Bense V."/>
            <person name="Catcheside P."/>
            <person name="Chovatia M."/>
            <person name="Cooper J."/>
            <person name="Damon W."/>
            <person name="Desjardin D."/>
            <person name="Finy P."/>
            <person name="Geml J."/>
            <person name="Haridas S."/>
            <person name="Hughes K."/>
            <person name="Justo A."/>
            <person name="Karasinski D."/>
            <person name="Kautmanova I."/>
            <person name="Kiss B."/>
            <person name="Kocsube S."/>
            <person name="Kotiranta H."/>
            <person name="LaButti K.M."/>
            <person name="Lechner B.E."/>
            <person name="Liimatainen K."/>
            <person name="Lipzen A."/>
            <person name="Lukacs Z."/>
            <person name="Mihaltcheva S."/>
            <person name="Morgado L.N."/>
            <person name="Niskanen T."/>
            <person name="Noordeloos M.E."/>
            <person name="Ohm R.A."/>
            <person name="Ortiz-Santana B."/>
            <person name="Ovrebo C."/>
            <person name="Racz N."/>
            <person name="Riley R."/>
            <person name="Savchenko A."/>
            <person name="Shiryaev A."/>
            <person name="Soop K."/>
            <person name="Spirin V."/>
            <person name="Szebenyi C."/>
            <person name="Tomsovsky M."/>
            <person name="Tulloss R.E."/>
            <person name="Uehling J."/>
            <person name="Grigoriev I.V."/>
            <person name="Vagvolgyi C."/>
            <person name="Papp T."/>
            <person name="Martin F.M."/>
            <person name="Miettinen O."/>
            <person name="Hibbett D.S."/>
            <person name="Nagy L.G."/>
        </authorList>
    </citation>
    <scope>NUCLEOTIDE SEQUENCE [LARGE SCALE GENOMIC DNA]</scope>
    <source>
        <strain evidence="2 3">CBS 309.79</strain>
    </source>
</reference>
<feature type="region of interest" description="Disordered" evidence="1">
    <location>
        <begin position="144"/>
        <end position="215"/>
    </location>
</feature>
<feature type="region of interest" description="Disordered" evidence="1">
    <location>
        <begin position="81"/>
        <end position="123"/>
    </location>
</feature>